<evidence type="ECO:0000256" key="2">
    <source>
        <dbReference type="ARBA" id="ARBA00022692"/>
    </source>
</evidence>
<sequence>MSTWGDTLKAIFYGPGWYPGTPRLGDMDALPDEKAPRKKYSPKISQLETIYIIIHFIIIFFVQQNLTQELM</sequence>
<dbReference type="PANTHER" id="PTHR21624">
    <property type="entry name" value="STEROL DESATURASE-RELATED PROTEIN"/>
    <property type="match status" value="1"/>
</dbReference>
<reference evidence="7 8" key="1">
    <citation type="submission" date="2023-11" db="EMBL/GenBank/DDBJ databases">
        <title>Halocaridina rubra genome assembly.</title>
        <authorList>
            <person name="Smith C."/>
        </authorList>
    </citation>
    <scope>NUCLEOTIDE SEQUENCE [LARGE SCALE GENOMIC DNA]</scope>
    <source>
        <strain evidence="7">EP-1</strain>
        <tissue evidence="7">Whole</tissue>
    </source>
</reference>
<keyword evidence="4" id="KW-0560">Oxidoreductase</keyword>
<evidence type="ECO:0000256" key="3">
    <source>
        <dbReference type="ARBA" id="ARBA00022989"/>
    </source>
</evidence>
<keyword evidence="8" id="KW-1185">Reference proteome</keyword>
<evidence type="ECO:0000256" key="6">
    <source>
        <dbReference type="SAM" id="Phobius"/>
    </source>
</evidence>
<dbReference type="GO" id="GO:0006643">
    <property type="term" value="P:membrane lipid metabolic process"/>
    <property type="evidence" value="ECO:0007669"/>
    <property type="project" value="TreeGrafter"/>
</dbReference>
<keyword evidence="3 6" id="KW-1133">Transmembrane helix</keyword>
<organism evidence="7 8">
    <name type="scientific">Halocaridina rubra</name>
    <name type="common">Hawaiian red shrimp</name>
    <dbReference type="NCBI Taxonomy" id="373956"/>
    <lineage>
        <taxon>Eukaryota</taxon>
        <taxon>Metazoa</taxon>
        <taxon>Ecdysozoa</taxon>
        <taxon>Arthropoda</taxon>
        <taxon>Crustacea</taxon>
        <taxon>Multicrustacea</taxon>
        <taxon>Malacostraca</taxon>
        <taxon>Eumalacostraca</taxon>
        <taxon>Eucarida</taxon>
        <taxon>Decapoda</taxon>
        <taxon>Pleocyemata</taxon>
        <taxon>Caridea</taxon>
        <taxon>Atyoidea</taxon>
        <taxon>Atyidae</taxon>
        <taxon>Halocaridina</taxon>
    </lineage>
</organism>
<gene>
    <name evidence="7" type="ORF">SK128_005487</name>
</gene>
<evidence type="ECO:0000313" key="8">
    <source>
        <dbReference type="Proteomes" id="UP001381693"/>
    </source>
</evidence>
<dbReference type="PANTHER" id="PTHR21624:SF1">
    <property type="entry name" value="ALKYLGLYCEROL MONOOXYGENASE"/>
    <property type="match status" value="1"/>
</dbReference>
<proteinExistence type="predicted"/>
<dbReference type="GO" id="GO:0016020">
    <property type="term" value="C:membrane"/>
    <property type="evidence" value="ECO:0007669"/>
    <property type="project" value="GOC"/>
</dbReference>
<dbReference type="GO" id="GO:0005783">
    <property type="term" value="C:endoplasmic reticulum"/>
    <property type="evidence" value="ECO:0007669"/>
    <property type="project" value="TreeGrafter"/>
</dbReference>
<comment type="caution">
    <text evidence="7">The sequence shown here is derived from an EMBL/GenBank/DDBJ whole genome shotgun (WGS) entry which is preliminary data.</text>
</comment>
<protein>
    <submittedName>
        <fullName evidence="7">Uncharacterized protein</fullName>
    </submittedName>
</protein>
<name>A0AAN8XGY2_HALRR</name>
<evidence type="ECO:0000256" key="5">
    <source>
        <dbReference type="ARBA" id="ARBA00023136"/>
    </source>
</evidence>
<keyword evidence="5 6" id="KW-0472">Membrane</keyword>
<evidence type="ECO:0000256" key="1">
    <source>
        <dbReference type="ARBA" id="ARBA00004127"/>
    </source>
</evidence>
<dbReference type="Proteomes" id="UP001381693">
    <property type="component" value="Unassembled WGS sequence"/>
</dbReference>
<evidence type="ECO:0000313" key="7">
    <source>
        <dbReference type="EMBL" id="KAK7084225.1"/>
    </source>
</evidence>
<feature type="non-terminal residue" evidence="7">
    <location>
        <position position="71"/>
    </location>
</feature>
<comment type="subcellular location">
    <subcellularLocation>
        <location evidence="1">Endomembrane system</location>
        <topology evidence="1">Multi-pass membrane protein</topology>
    </subcellularLocation>
</comment>
<dbReference type="InterPro" id="IPR051689">
    <property type="entry name" value="Sterol_desaturase/TMEM195"/>
</dbReference>
<dbReference type="GO" id="GO:0050479">
    <property type="term" value="F:glyceryl-ether monooxygenase activity"/>
    <property type="evidence" value="ECO:0007669"/>
    <property type="project" value="TreeGrafter"/>
</dbReference>
<dbReference type="AlphaFoldDB" id="A0AAN8XGY2"/>
<evidence type="ECO:0000256" key="4">
    <source>
        <dbReference type="ARBA" id="ARBA00023002"/>
    </source>
</evidence>
<dbReference type="EMBL" id="JAXCGZ010002194">
    <property type="protein sequence ID" value="KAK7084225.1"/>
    <property type="molecule type" value="Genomic_DNA"/>
</dbReference>
<feature type="transmembrane region" description="Helical" evidence="6">
    <location>
        <begin position="47"/>
        <end position="66"/>
    </location>
</feature>
<keyword evidence="2 6" id="KW-0812">Transmembrane</keyword>
<accession>A0AAN8XGY2</accession>